<sequence length="61" mass="7211">MPCPYPCPGCESQHQEQAVTLRPRRRRAAERRAWRRQVVEELNDWDDIEDQEHEHQAGGVS</sequence>
<evidence type="ECO:0000256" key="1">
    <source>
        <dbReference type="SAM" id="MobiDB-lite"/>
    </source>
</evidence>
<protein>
    <submittedName>
        <fullName evidence="2">Uncharacterized protein</fullName>
    </submittedName>
</protein>
<proteinExistence type="predicted"/>
<keyword evidence="3" id="KW-1185">Reference proteome</keyword>
<accession>A0ABN3WI72</accession>
<evidence type="ECO:0000313" key="3">
    <source>
        <dbReference type="Proteomes" id="UP001501102"/>
    </source>
</evidence>
<comment type="caution">
    <text evidence="2">The sequence shown here is derived from an EMBL/GenBank/DDBJ whole genome shotgun (WGS) entry which is preliminary data.</text>
</comment>
<feature type="region of interest" description="Disordered" evidence="1">
    <location>
        <begin position="1"/>
        <end position="26"/>
    </location>
</feature>
<dbReference type="EMBL" id="BAAAXZ010000041">
    <property type="protein sequence ID" value="GAA2917033.1"/>
    <property type="molecule type" value="Genomic_DNA"/>
</dbReference>
<organism evidence="2 3">
    <name type="scientific">Streptomyces thioluteus</name>
    <dbReference type="NCBI Taxonomy" id="66431"/>
    <lineage>
        <taxon>Bacteria</taxon>
        <taxon>Bacillati</taxon>
        <taxon>Actinomycetota</taxon>
        <taxon>Actinomycetes</taxon>
        <taxon>Kitasatosporales</taxon>
        <taxon>Streptomycetaceae</taxon>
        <taxon>Streptomyces</taxon>
    </lineage>
</organism>
<name>A0ABN3WI72_STRTU</name>
<evidence type="ECO:0000313" key="2">
    <source>
        <dbReference type="EMBL" id="GAA2917033.1"/>
    </source>
</evidence>
<reference evidence="2 3" key="1">
    <citation type="journal article" date="2019" name="Int. J. Syst. Evol. Microbiol.">
        <title>The Global Catalogue of Microorganisms (GCM) 10K type strain sequencing project: providing services to taxonomists for standard genome sequencing and annotation.</title>
        <authorList>
            <consortium name="The Broad Institute Genomics Platform"/>
            <consortium name="The Broad Institute Genome Sequencing Center for Infectious Disease"/>
            <person name="Wu L."/>
            <person name="Ma J."/>
        </authorList>
    </citation>
    <scope>NUCLEOTIDE SEQUENCE [LARGE SCALE GENOMIC DNA]</scope>
    <source>
        <strain evidence="2 3">JCM 4087</strain>
    </source>
</reference>
<dbReference type="Proteomes" id="UP001501102">
    <property type="component" value="Unassembled WGS sequence"/>
</dbReference>
<gene>
    <name evidence="2" type="ORF">GCM10020221_11390</name>
</gene>